<reference evidence="1 2" key="1">
    <citation type="journal article" date="2015" name="Stand. Genomic Sci.">
        <title>Genomic Encyclopedia of Bacterial and Archaeal Type Strains, Phase III: the genomes of soil and plant-associated and newly described type strains.</title>
        <authorList>
            <person name="Whitman W.B."/>
            <person name="Woyke T."/>
            <person name="Klenk H.P."/>
            <person name="Zhou Y."/>
            <person name="Lilburn T.G."/>
            <person name="Beck B.J."/>
            <person name="De Vos P."/>
            <person name="Vandamme P."/>
            <person name="Eisen J.A."/>
            <person name="Garrity G."/>
            <person name="Hugenholtz P."/>
            <person name="Kyrpides N.C."/>
        </authorList>
    </citation>
    <scope>NUCLEOTIDE SEQUENCE [LARGE SCALE GENOMIC DNA]</scope>
    <source>
        <strain evidence="1 2">CGMCC 1.6855</strain>
    </source>
</reference>
<proteinExistence type="predicted"/>
<dbReference type="EMBL" id="VLKR01000014">
    <property type="protein sequence ID" value="TWI19148.1"/>
    <property type="molecule type" value="Genomic_DNA"/>
</dbReference>
<comment type="caution">
    <text evidence="1">The sequence shown here is derived from an EMBL/GenBank/DDBJ whole genome shotgun (WGS) entry which is preliminary data.</text>
</comment>
<name>A0A562MH41_9SPHI</name>
<accession>A0A562MH41</accession>
<evidence type="ECO:0000313" key="2">
    <source>
        <dbReference type="Proteomes" id="UP000315908"/>
    </source>
</evidence>
<dbReference type="Proteomes" id="UP000315908">
    <property type="component" value="Unassembled WGS sequence"/>
</dbReference>
<sequence length="72" mass="8473">MGNLNNLLKLTIHSFEEFTVYKLIIIHLQLLNYISCISDQYCVLTYKLFLFINKCERNNFWIAAILSVLIST</sequence>
<protein>
    <submittedName>
        <fullName evidence="1">Uncharacterized protein</fullName>
    </submittedName>
</protein>
<dbReference type="AlphaFoldDB" id="A0A562MH41"/>
<organism evidence="1 2">
    <name type="scientific">Sphingobacterium siyangense</name>
    <dbReference type="NCBI Taxonomy" id="459529"/>
    <lineage>
        <taxon>Bacteria</taxon>
        <taxon>Pseudomonadati</taxon>
        <taxon>Bacteroidota</taxon>
        <taxon>Sphingobacteriia</taxon>
        <taxon>Sphingobacteriales</taxon>
        <taxon>Sphingobacteriaceae</taxon>
        <taxon>Sphingobacterium</taxon>
    </lineage>
</organism>
<gene>
    <name evidence="1" type="ORF">IQ31_02894</name>
</gene>
<evidence type="ECO:0000313" key="1">
    <source>
        <dbReference type="EMBL" id="TWI19148.1"/>
    </source>
</evidence>